<organism evidence="4 5">
    <name type="scientific">Blepharisma stoltei</name>
    <dbReference type="NCBI Taxonomy" id="1481888"/>
    <lineage>
        <taxon>Eukaryota</taxon>
        <taxon>Sar</taxon>
        <taxon>Alveolata</taxon>
        <taxon>Ciliophora</taxon>
        <taxon>Postciliodesmatophora</taxon>
        <taxon>Heterotrichea</taxon>
        <taxon>Heterotrichida</taxon>
        <taxon>Blepharismidae</taxon>
        <taxon>Blepharisma</taxon>
    </lineage>
</organism>
<evidence type="ECO:0000256" key="1">
    <source>
        <dbReference type="ARBA" id="ARBA00004123"/>
    </source>
</evidence>
<protein>
    <recommendedName>
        <fullName evidence="3">BRCT domain-containing protein</fullName>
    </recommendedName>
</protein>
<evidence type="ECO:0000259" key="3">
    <source>
        <dbReference type="Pfam" id="PF16589"/>
    </source>
</evidence>
<dbReference type="EMBL" id="CAJZBQ010000013">
    <property type="protein sequence ID" value="CAG9314931.1"/>
    <property type="molecule type" value="Genomic_DNA"/>
</dbReference>
<feature type="domain" description="BRCT" evidence="3">
    <location>
        <begin position="7"/>
        <end position="88"/>
    </location>
</feature>
<name>A0AAU9IMD4_9CILI</name>
<sequence>MVKIFASGKNKMKFFMQNCKEKEEIRKLVEKYGGTMTRKFESDSIELVPFDVNFRIPAENAKDHPVYSFKIVKDSVTLGELQETKDYEIQIAHSKPIPAAKVGNRKQYSPEEDKLMTEYVEKHPGKSKSRSYWDLALKSGLGIDHSSESLKFHWSQLAQKLSQPKPKVNVVSLPQRRTRSFEKKENIPEESDIPEITPAKRVLRSSPSKSPQLEQARLTVSSENKLKYTPRSLFESGKSAKTVKSGISSLLEENLTFSDEIEQPRDICISVSDKERVVNDFSKLRRKCIENKIPFHFGRLVVSCRQVAGRFIPESEVLVTLIKNNGRVQDTLAEYENQA</sequence>
<dbReference type="GO" id="GO:0042162">
    <property type="term" value="F:telomeric DNA binding"/>
    <property type="evidence" value="ECO:0007669"/>
    <property type="project" value="TreeGrafter"/>
</dbReference>
<reference evidence="4" key="1">
    <citation type="submission" date="2021-09" db="EMBL/GenBank/DDBJ databases">
        <authorList>
            <consortium name="AG Swart"/>
            <person name="Singh M."/>
            <person name="Singh A."/>
            <person name="Seah K."/>
            <person name="Emmerich C."/>
        </authorList>
    </citation>
    <scope>NUCLEOTIDE SEQUENCE</scope>
    <source>
        <strain evidence="4">ATCC30299</strain>
    </source>
</reference>
<dbReference type="Proteomes" id="UP001162131">
    <property type="component" value="Unassembled WGS sequence"/>
</dbReference>
<evidence type="ECO:0000313" key="5">
    <source>
        <dbReference type="Proteomes" id="UP001162131"/>
    </source>
</evidence>
<dbReference type="GO" id="GO:0010833">
    <property type="term" value="P:telomere maintenance via telomere lengthening"/>
    <property type="evidence" value="ECO:0007669"/>
    <property type="project" value="TreeGrafter"/>
</dbReference>
<comment type="caution">
    <text evidence="4">The sequence shown here is derived from an EMBL/GenBank/DDBJ whole genome shotgun (WGS) entry which is preliminary data.</text>
</comment>
<dbReference type="PANTHER" id="PTHR16466">
    <property type="entry name" value="TELOMERE REPEAT-BINDING FACTOR 2-INTERACTING PROTEIN 1"/>
    <property type="match status" value="1"/>
</dbReference>
<gene>
    <name evidence="4" type="ORF">BSTOLATCC_MIC12709</name>
</gene>
<accession>A0AAU9IMD4</accession>
<dbReference type="GO" id="GO:0031848">
    <property type="term" value="P:protection from non-homologous end joining at telomere"/>
    <property type="evidence" value="ECO:0007669"/>
    <property type="project" value="TreeGrafter"/>
</dbReference>
<dbReference type="AlphaFoldDB" id="A0AAU9IMD4"/>
<dbReference type="PANTHER" id="PTHR16466:SF6">
    <property type="entry name" value="TELOMERIC REPEAT-BINDING FACTOR 2-INTERACTING PROTEIN 1"/>
    <property type="match status" value="1"/>
</dbReference>
<keyword evidence="5" id="KW-1185">Reference proteome</keyword>
<comment type="subcellular location">
    <subcellularLocation>
        <location evidence="1">Nucleus</location>
    </subcellularLocation>
</comment>
<dbReference type="GO" id="GO:0070187">
    <property type="term" value="C:shelterin complex"/>
    <property type="evidence" value="ECO:0007669"/>
    <property type="project" value="TreeGrafter"/>
</dbReference>
<evidence type="ECO:0000313" key="4">
    <source>
        <dbReference type="EMBL" id="CAG9314931.1"/>
    </source>
</evidence>
<dbReference type="InterPro" id="IPR039595">
    <property type="entry name" value="TE2IP/Rap1"/>
</dbReference>
<keyword evidence="2" id="KW-0539">Nucleus</keyword>
<proteinExistence type="predicted"/>
<dbReference type="InterPro" id="IPR001357">
    <property type="entry name" value="BRCT_dom"/>
</dbReference>
<evidence type="ECO:0000256" key="2">
    <source>
        <dbReference type="ARBA" id="ARBA00023242"/>
    </source>
</evidence>
<dbReference type="Pfam" id="PF16589">
    <property type="entry name" value="BRCT_2"/>
    <property type="match status" value="1"/>
</dbReference>